<organism evidence="1 2">
    <name type="scientific">Cetraspora pellucida</name>
    <dbReference type="NCBI Taxonomy" id="1433469"/>
    <lineage>
        <taxon>Eukaryota</taxon>
        <taxon>Fungi</taxon>
        <taxon>Fungi incertae sedis</taxon>
        <taxon>Mucoromycota</taxon>
        <taxon>Glomeromycotina</taxon>
        <taxon>Glomeromycetes</taxon>
        <taxon>Diversisporales</taxon>
        <taxon>Gigasporaceae</taxon>
        <taxon>Cetraspora</taxon>
    </lineage>
</organism>
<sequence>NQLKPQFEVDVGDETLQEVHDTISNYSSVLSLYNGNVSEYEKSEEYKYLVNRETLRQYREYEC</sequence>
<keyword evidence="2" id="KW-1185">Reference proteome</keyword>
<proteinExistence type="predicted"/>
<comment type="caution">
    <text evidence="1">The sequence shown here is derived from an EMBL/GenBank/DDBJ whole genome shotgun (WGS) entry which is preliminary data.</text>
</comment>
<reference evidence="1" key="1">
    <citation type="submission" date="2021-06" db="EMBL/GenBank/DDBJ databases">
        <authorList>
            <person name="Kallberg Y."/>
            <person name="Tangrot J."/>
            <person name="Rosling A."/>
        </authorList>
    </citation>
    <scope>NUCLEOTIDE SEQUENCE</scope>
    <source>
        <strain evidence="1">FL966</strain>
    </source>
</reference>
<dbReference type="AlphaFoldDB" id="A0A9N9KJX2"/>
<evidence type="ECO:0000313" key="1">
    <source>
        <dbReference type="EMBL" id="CAG8838937.1"/>
    </source>
</evidence>
<accession>A0A9N9KJX2</accession>
<dbReference type="EMBL" id="CAJVQA010085725">
    <property type="protein sequence ID" value="CAG8838937.1"/>
    <property type="molecule type" value="Genomic_DNA"/>
</dbReference>
<evidence type="ECO:0000313" key="2">
    <source>
        <dbReference type="Proteomes" id="UP000789759"/>
    </source>
</evidence>
<name>A0A9N9KJX2_9GLOM</name>
<feature type="non-terminal residue" evidence="1">
    <location>
        <position position="63"/>
    </location>
</feature>
<gene>
    <name evidence="1" type="ORF">CPELLU_LOCUS21776</name>
</gene>
<protein>
    <submittedName>
        <fullName evidence="1">17309_t:CDS:1</fullName>
    </submittedName>
</protein>
<dbReference type="Proteomes" id="UP000789759">
    <property type="component" value="Unassembled WGS sequence"/>
</dbReference>